<evidence type="ECO:0000256" key="1">
    <source>
        <dbReference type="SAM" id="MobiDB-lite"/>
    </source>
</evidence>
<keyword evidence="2" id="KW-0472">Membrane</keyword>
<feature type="compositionally biased region" description="Low complexity" evidence="1">
    <location>
        <begin position="372"/>
        <end position="381"/>
    </location>
</feature>
<dbReference type="PANTHER" id="PTHR34700:SF4">
    <property type="entry name" value="PHAGE-LIKE ELEMENT PBSX PROTEIN XKDP"/>
    <property type="match status" value="1"/>
</dbReference>
<evidence type="ECO:0000259" key="3">
    <source>
        <dbReference type="PROSITE" id="PS51782"/>
    </source>
</evidence>
<evidence type="ECO:0000256" key="2">
    <source>
        <dbReference type="SAM" id="Phobius"/>
    </source>
</evidence>
<name>A0ABN2NLG3_9MICO</name>
<dbReference type="Pfam" id="PF01476">
    <property type="entry name" value="LysM"/>
    <property type="match status" value="2"/>
</dbReference>
<feature type="transmembrane region" description="Helical" evidence="2">
    <location>
        <begin position="77"/>
        <end position="102"/>
    </location>
</feature>
<dbReference type="PROSITE" id="PS51782">
    <property type="entry name" value="LYSM"/>
    <property type="match status" value="1"/>
</dbReference>
<keyword evidence="2" id="KW-0812">Transmembrane</keyword>
<feature type="compositionally biased region" description="Low complexity" evidence="1">
    <location>
        <begin position="784"/>
        <end position="793"/>
    </location>
</feature>
<comment type="caution">
    <text evidence="4">The sequence shown here is derived from an EMBL/GenBank/DDBJ whole genome shotgun (WGS) entry which is preliminary data.</text>
</comment>
<dbReference type="InterPro" id="IPR052196">
    <property type="entry name" value="Bact_Kbp"/>
</dbReference>
<feature type="region of interest" description="Disordered" evidence="1">
    <location>
        <begin position="155"/>
        <end position="186"/>
    </location>
</feature>
<dbReference type="PANTHER" id="PTHR34700">
    <property type="entry name" value="POTASSIUM BINDING PROTEIN KBP"/>
    <property type="match status" value="1"/>
</dbReference>
<feature type="compositionally biased region" description="Low complexity" evidence="1">
    <location>
        <begin position="174"/>
        <end position="186"/>
    </location>
</feature>
<dbReference type="CDD" id="cd00118">
    <property type="entry name" value="LysM"/>
    <property type="match status" value="2"/>
</dbReference>
<proteinExistence type="predicted"/>
<evidence type="ECO:0000313" key="5">
    <source>
        <dbReference type="Proteomes" id="UP001501094"/>
    </source>
</evidence>
<feature type="compositionally biased region" description="Basic and acidic residues" evidence="1">
    <location>
        <begin position="389"/>
        <end position="399"/>
    </location>
</feature>
<feature type="region of interest" description="Disordered" evidence="1">
    <location>
        <begin position="836"/>
        <end position="858"/>
    </location>
</feature>
<dbReference type="EMBL" id="BAAANL010000009">
    <property type="protein sequence ID" value="GAA1874115.1"/>
    <property type="molecule type" value="Genomic_DNA"/>
</dbReference>
<keyword evidence="5" id="KW-1185">Reference proteome</keyword>
<accession>A0ABN2NLG3</accession>
<feature type="compositionally biased region" description="Polar residues" evidence="1">
    <location>
        <begin position="412"/>
        <end position="422"/>
    </location>
</feature>
<organism evidence="4 5">
    <name type="scientific">Myceligenerans crystallogenes</name>
    <dbReference type="NCBI Taxonomy" id="316335"/>
    <lineage>
        <taxon>Bacteria</taxon>
        <taxon>Bacillati</taxon>
        <taxon>Actinomycetota</taxon>
        <taxon>Actinomycetes</taxon>
        <taxon>Micrococcales</taxon>
        <taxon>Promicromonosporaceae</taxon>
        <taxon>Myceligenerans</taxon>
    </lineage>
</organism>
<dbReference type="RefSeq" id="WP_344105895.1">
    <property type="nucleotide sequence ID" value="NZ_BAAANL010000009.1"/>
</dbReference>
<feature type="region of interest" description="Disordered" evidence="1">
    <location>
        <begin position="255"/>
        <end position="281"/>
    </location>
</feature>
<feature type="domain" description="LysM" evidence="3">
    <location>
        <begin position="205"/>
        <end position="254"/>
    </location>
</feature>
<reference evidence="4 5" key="1">
    <citation type="journal article" date="2019" name="Int. J. Syst. Evol. Microbiol.">
        <title>The Global Catalogue of Microorganisms (GCM) 10K type strain sequencing project: providing services to taxonomists for standard genome sequencing and annotation.</title>
        <authorList>
            <consortium name="The Broad Institute Genomics Platform"/>
            <consortium name="The Broad Institute Genome Sequencing Center for Infectious Disease"/>
            <person name="Wu L."/>
            <person name="Ma J."/>
        </authorList>
    </citation>
    <scope>NUCLEOTIDE SEQUENCE [LARGE SCALE GENOMIC DNA]</scope>
    <source>
        <strain evidence="4 5">JCM 14326</strain>
    </source>
</reference>
<feature type="transmembrane region" description="Helical" evidence="2">
    <location>
        <begin position="435"/>
        <end position="456"/>
    </location>
</feature>
<sequence>MTTRHHPTRARCNPAEHRTVPGQVTAGDRLRGLAALLLLAVLLLALPAGLVIVLPGVLPDWMRDPAGLRFVILGGDWGRLLLLLFWLAGWAVWLSVMVMAVREAIDLIRRARVPHFAPPPSGLFSRLVATVSLLFAAVPAHAATAPSAAGATVVAMLEPGPGPGEDGGQESSDETPATAPTDATATSDIAAAVPVADATAYASWETYTVRRNDTLWKLAEIRLGNGKRYTEIFEANREALGEPGYLRVGTTLRVPPLPSTSHPPERSVTPLADDAPSSYTVEPDDTLRKIAADHYGDAGRYTDIATASADTLQPGGERLTDSDHIEPGWTLTLPPAARDGSGQVSEPGPRPATSEEAPKDPDTEEPSTSQNAPDADQDLPPDAVPDPAEEPHSDARPGRLPDGGAPAPETAPQRTPSATNRTAEPIDATATRSPWLLAGIASGGGLLAAGLAAIVARGRRRQAAFRNPGRMIPPVPDELVPVAATARVIGAPRIPDLHRLDLLLRESFGPYLRQFTSRRPELIAVELDDDTAVLHLAEPADLESPWAGEGTRWSAPLSAAPEASTELVPFPMLVTVGTDTHGHPWLLDLEHLRTATITGEPSDVARFVRHVVVELAMNPWTINLTTDVIGPLAPGASRLSEYRVEEHDDAAGLARFADDIRDTYDIDLNSEDIEWYHAVIVHADQADDGAELAEVITADPGRNGLAVLVAGDHYRAPTTSQLEIRDGQLTIPSLDVAVDAVHLEQEELDAAVQLCRLMDHATDTAIPINPDARGWRAFVDEAGTPRPHLTTPRPTDPDIPAGTNSVLPDSDSEYLDKTANTRDDLARLAPVVPVTATVESSGSPDGDHTPGDAHEDVDPTLDQDLADWADTTCTRPRVRVLGPINMRAAGPTTKVADKMPSVYAILGFVALHPDGVIASQIAAMAGIETTNVRSRLADVRDWLGNRPDGTPWLPLGRSGRPSAKNPPHRFRVDGCLIDADLFLRLKARAYRRGDDGLADFVSALRLVRGRPFTLPRPDVRWVWATEGEHRDAILTAAISDVAQIVIAGAVLADDVDLAHEAYRIGSSVDPDGEVLKLSRAMLELADGHPERARDLATEILAERGDESPPDEKDRTSQIARRMYE</sequence>
<feature type="transmembrane region" description="Helical" evidence="2">
    <location>
        <begin position="33"/>
        <end position="57"/>
    </location>
</feature>
<feature type="region of interest" description="Disordered" evidence="1">
    <location>
        <begin position="1100"/>
        <end position="1124"/>
    </location>
</feature>
<evidence type="ECO:0000313" key="4">
    <source>
        <dbReference type="EMBL" id="GAA1874115.1"/>
    </source>
</evidence>
<keyword evidence="2" id="KW-1133">Transmembrane helix</keyword>
<gene>
    <name evidence="4" type="ORF">GCM10009751_37060</name>
</gene>
<dbReference type="InterPro" id="IPR036779">
    <property type="entry name" value="LysM_dom_sf"/>
</dbReference>
<protein>
    <recommendedName>
        <fullName evidence="3">LysM domain-containing protein</fullName>
    </recommendedName>
</protein>
<feature type="region of interest" description="Disordered" evidence="1">
    <location>
        <begin position="782"/>
        <end position="813"/>
    </location>
</feature>
<feature type="region of interest" description="Disordered" evidence="1">
    <location>
        <begin position="309"/>
        <end position="427"/>
    </location>
</feature>
<dbReference type="SMART" id="SM00257">
    <property type="entry name" value="LysM"/>
    <property type="match status" value="2"/>
</dbReference>
<dbReference type="Proteomes" id="UP001501094">
    <property type="component" value="Unassembled WGS sequence"/>
</dbReference>
<dbReference type="InterPro" id="IPR018392">
    <property type="entry name" value="LysM"/>
</dbReference>
<feature type="compositionally biased region" description="Basic and acidic residues" evidence="1">
    <location>
        <begin position="845"/>
        <end position="857"/>
    </location>
</feature>
<dbReference type="Gene3D" id="3.10.350.10">
    <property type="entry name" value="LysM domain"/>
    <property type="match status" value="2"/>
</dbReference>